<comment type="caution">
    <text evidence="3">The sequence shown here is derived from an EMBL/GenBank/DDBJ whole genome shotgun (WGS) entry which is preliminary data.</text>
</comment>
<organism evidence="3 4">
    <name type="scientific">Colocasia esculenta</name>
    <name type="common">Wild taro</name>
    <name type="synonym">Arum esculentum</name>
    <dbReference type="NCBI Taxonomy" id="4460"/>
    <lineage>
        <taxon>Eukaryota</taxon>
        <taxon>Viridiplantae</taxon>
        <taxon>Streptophyta</taxon>
        <taxon>Embryophyta</taxon>
        <taxon>Tracheophyta</taxon>
        <taxon>Spermatophyta</taxon>
        <taxon>Magnoliopsida</taxon>
        <taxon>Liliopsida</taxon>
        <taxon>Araceae</taxon>
        <taxon>Aroideae</taxon>
        <taxon>Colocasieae</taxon>
        <taxon>Colocasia</taxon>
    </lineage>
</organism>
<dbReference type="Proteomes" id="UP000652761">
    <property type="component" value="Unassembled WGS sequence"/>
</dbReference>
<feature type="region of interest" description="Disordered" evidence="1">
    <location>
        <begin position="177"/>
        <end position="201"/>
    </location>
</feature>
<evidence type="ECO:0000313" key="4">
    <source>
        <dbReference type="Proteomes" id="UP000652761"/>
    </source>
</evidence>
<sequence length="400" mass="43074">MTASSSLGQTTWTVACTCILPPVEANSKVFGPRAPKLWTPMPSLSHSPIGTPSKAILTPLTGSEGKATSIPGHQHRLRKAPPETILPPFFTATHSQEQLNTHPLNAPVIPGVVHQTLSDPFLLRLTQKNRNGHRPPSPGLSAGYELLWHVPYLHSPGNAVLVRTLHVPLRSVDPLRLPASHRTPPPDVSLSTTPIAHTQSTCRGPLTPTSCLAVRSKPLKIPIQDHMLKKLNKQLSGEEWTWNNLNTLCWAIGSISGSMAEEQVWSGWGGEMQREGDRGLGCGGGGVCTGGGFPPTTAPVRGGERFLLQLCFLLLCWRGRESGLCREETERGGRVLFMVVGVEAGVVVLLLVKTPLRRLVLLGLDRVKRGQGPVAVRTIGATVSVILLSSLYSMKGMEDG</sequence>
<dbReference type="InterPro" id="IPR011989">
    <property type="entry name" value="ARM-like"/>
</dbReference>
<accession>A0A843WB19</accession>
<dbReference type="InterPro" id="IPR040485">
    <property type="entry name" value="XPO1_repeat_3"/>
</dbReference>
<feature type="transmembrane region" description="Helical" evidence="2">
    <location>
        <begin position="335"/>
        <end position="353"/>
    </location>
</feature>
<keyword evidence="2" id="KW-0812">Transmembrane</keyword>
<proteinExistence type="predicted"/>
<feature type="compositionally biased region" description="Polar residues" evidence="1">
    <location>
        <begin position="189"/>
        <end position="201"/>
    </location>
</feature>
<reference evidence="3" key="1">
    <citation type="submission" date="2017-07" db="EMBL/GenBank/DDBJ databases">
        <title>Taro Niue Genome Assembly and Annotation.</title>
        <authorList>
            <person name="Atibalentja N."/>
            <person name="Keating K."/>
            <person name="Fields C.J."/>
        </authorList>
    </citation>
    <scope>NUCLEOTIDE SEQUENCE</scope>
    <source>
        <strain evidence="3">Niue_2</strain>
        <tissue evidence="3">Leaf</tissue>
    </source>
</reference>
<dbReference type="AlphaFoldDB" id="A0A843WB19"/>
<keyword evidence="4" id="KW-1185">Reference proteome</keyword>
<evidence type="ECO:0000256" key="2">
    <source>
        <dbReference type="SAM" id="Phobius"/>
    </source>
</evidence>
<feature type="transmembrane region" description="Helical" evidence="2">
    <location>
        <begin position="374"/>
        <end position="394"/>
    </location>
</feature>
<dbReference type="Pfam" id="PF18787">
    <property type="entry name" value="CRM1_repeat_3"/>
    <property type="match status" value="1"/>
</dbReference>
<keyword evidence="2" id="KW-1133">Transmembrane helix</keyword>
<evidence type="ECO:0000313" key="3">
    <source>
        <dbReference type="EMBL" id="MQM04068.1"/>
    </source>
</evidence>
<dbReference type="Gene3D" id="1.25.10.10">
    <property type="entry name" value="Leucine-rich Repeat Variant"/>
    <property type="match status" value="1"/>
</dbReference>
<keyword evidence="2" id="KW-0472">Membrane</keyword>
<name>A0A843WB19_COLES</name>
<evidence type="ECO:0000256" key="1">
    <source>
        <dbReference type="SAM" id="MobiDB-lite"/>
    </source>
</evidence>
<dbReference type="EMBL" id="NMUH01003149">
    <property type="protein sequence ID" value="MQM04068.1"/>
    <property type="molecule type" value="Genomic_DNA"/>
</dbReference>
<protein>
    <submittedName>
        <fullName evidence="3">Uncharacterized protein</fullName>
    </submittedName>
</protein>
<gene>
    <name evidence="3" type="ORF">Taro_036860</name>
</gene>